<name>A0AAV4X719_9ARAC</name>
<dbReference type="Proteomes" id="UP001054837">
    <property type="component" value="Unassembled WGS sequence"/>
</dbReference>
<feature type="compositionally biased region" description="Polar residues" evidence="1">
    <location>
        <begin position="1"/>
        <end position="10"/>
    </location>
</feature>
<accession>A0AAV4X719</accession>
<gene>
    <name evidence="2" type="ORF">CDAR_417341</name>
</gene>
<feature type="region of interest" description="Disordered" evidence="1">
    <location>
        <begin position="1"/>
        <end position="25"/>
    </location>
</feature>
<proteinExistence type="predicted"/>
<evidence type="ECO:0000256" key="1">
    <source>
        <dbReference type="SAM" id="MobiDB-lite"/>
    </source>
</evidence>
<dbReference type="AlphaFoldDB" id="A0AAV4X719"/>
<keyword evidence="3" id="KW-1185">Reference proteome</keyword>
<evidence type="ECO:0000313" key="2">
    <source>
        <dbReference type="EMBL" id="GIY90369.1"/>
    </source>
</evidence>
<reference evidence="2 3" key="1">
    <citation type="submission" date="2021-06" db="EMBL/GenBank/DDBJ databases">
        <title>Caerostris darwini draft genome.</title>
        <authorList>
            <person name="Kono N."/>
            <person name="Arakawa K."/>
        </authorList>
    </citation>
    <scope>NUCLEOTIDE SEQUENCE [LARGE SCALE GENOMIC DNA]</scope>
</reference>
<sequence>MSRDSTTVSSRIRHSASIATRSPSASTPLTWVTLSDGDHIYSSAECEGGGSWFLSRLLAQIVSKNVLLPVKNGTLAGNELH</sequence>
<comment type="caution">
    <text evidence="2">The sequence shown here is derived from an EMBL/GenBank/DDBJ whole genome shotgun (WGS) entry which is preliminary data.</text>
</comment>
<protein>
    <submittedName>
        <fullName evidence="2">Uncharacterized protein</fullName>
    </submittedName>
</protein>
<organism evidence="2 3">
    <name type="scientific">Caerostris darwini</name>
    <dbReference type="NCBI Taxonomy" id="1538125"/>
    <lineage>
        <taxon>Eukaryota</taxon>
        <taxon>Metazoa</taxon>
        <taxon>Ecdysozoa</taxon>
        <taxon>Arthropoda</taxon>
        <taxon>Chelicerata</taxon>
        <taxon>Arachnida</taxon>
        <taxon>Araneae</taxon>
        <taxon>Araneomorphae</taxon>
        <taxon>Entelegynae</taxon>
        <taxon>Araneoidea</taxon>
        <taxon>Araneidae</taxon>
        <taxon>Caerostris</taxon>
    </lineage>
</organism>
<evidence type="ECO:0000313" key="3">
    <source>
        <dbReference type="Proteomes" id="UP001054837"/>
    </source>
</evidence>
<dbReference type="EMBL" id="BPLQ01015712">
    <property type="protein sequence ID" value="GIY90369.1"/>
    <property type="molecule type" value="Genomic_DNA"/>
</dbReference>